<dbReference type="GO" id="GO:0005524">
    <property type="term" value="F:ATP binding"/>
    <property type="evidence" value="ECO:0007669"/>
    <property type="project" value="InterPro"/>
</dbReference>
<dbReference type="Pfam" id="PF00560">
    <property type="entry name" value="LRR_1"/>
    <property type="match status" value="1"/>
</dbReference>
<accession>A0AAV3RZT6</accession>
<evidence type="ECO:0000256" key="2">
    <source>
        <dbReference type="ARBA" id="ARBA00022614"/>
    </source>
</evidence>
<evidence type="ECO:0000256" key="7">
    <source>
        <dbReference type="ARBA" id="ARBA00023136"/>
    </source>
</evidence>
<dbReference type="InterPro" id="IPR032675">
    <property type="entry name" value="LRR_dom_sf"/>
</dbReference>
<dbReference type="PRINTS" id="PR00019">
    <property type="entry name" value="LEURICHRPT"/>
</dbReference>
<dbReference type="InterPro" id="IPR013210">
    <property type="entry name" value="LRR_N_plant-typ"/>
</dbReference>
<evidence type="ECO:0000256" key="3">
    <source>
        <dbReference type="ARBA" id="ARBA00022692"/>
    </source>
</evidence>
<dbReference type="PANTHER" id="PTHR48007:SF13">
    <property type="entry name" value="PROTEIN STRUBBELIG-RECEPTOR FAMILY 4"/>
    <property type="match status" value="1"/>
</dbReference>
<dbReference type="InterPro" id="IPR046959">
    <property type="entry name" value="PRK1-6/SRF4-like"/>
</dbReference>
<keyword evidence="5" id="KW-0677">Repeat</keyword>
<feature type="region of interest" description="Disordered" evidence="9">
    <location>
        <begin position="211"/>
        <end position="238"/>
    </location>
</feature>
<dbReference type="FunFam" id="1.10.510.10:FF:000095">
    <property type="entry name" value="protein STRUBBELIG-RECEPTOR FAMILY 8"/>
    <property type="match status" value="1"/>
</dbReference>
<keyword evidence="6 10" id="KW-1133">Transmembrane helix</keyword>
<dbReference type="PROSITE" id="PS51450">
    <property type="entry name" value="LRR"/>
    <property type="match status" value="1"/>
</dbReference>
<evidence type="ECO:0000256" key="8">
    <source>
        <dbReference type="ARBA" id="ARBA00023170"/>
    </source>
</evidence>
<comment type="subcellular location">
    <subcellularLocation>
        <location evidence="1">Membrane</location>
    </subcellularLocation>
</comment>
<name>A0AAV3RZT6_LITER</name>
<evidence type="ECO:0000256" key="6">
    <source>
        <dbReference type="ARBA" id="ARBA00022989"/>
    </source>
</evidence>
<dbReference type="FunFam" id="3.80.10.10:FF:000062">
    <property type="entry name" value="protein STRUBBELIG-RECEPTOR FAMILY 3"/>
    <property type="match status" value="1"/>
</dbReference>
<proteinExistence type="predicted"/>
<dbReference type="CDD" id="cd12087">
    <property type="entry name" value="TM_EGFR-like"/>
    <property type="match status" value="1"/>
</dbReference>
<gene>
    <name evidence="12" type="ORF">LIER_33232</name>
</gene>
<dbReference type="GO" id="GO:0016020">
    <property type="term" value="C:membrane"/>
    <property type="evidence" value="ECO:0007669"/>
    <property type="project" value="UniProtKB-SubCell"/>
</dbReference>
<dbReference type="Gene3D" id="3.30.200.20">
    <property type="entry name" value="Phosphorylase Kinase, domain 1"/>
    <property type="match status" value="1"/>
</dbReference>
<keyword evidence="8" id="KW-0675">Receptor</keyword>
<protein>
    <recommendedName>
        <fullName evidence="11">Protein kinase domain-containing protein</fullName>
    </recommendedName>
</protein>
<feature type="domain" description="Protein kinase" evidence="11">
    <location>
        <begin position="379"/>
        <end position="650"/>
    </location>
</feature>
<evidence type="ECO:0000313" key="13">
    <source>
        <dbReference type="Proteomes" id="UP001454036"/>
    </source>
</evidence>
<dbReference type="Gene3D" id="1.10.510.10">
    <property type="entry name" value="Transferase(Phosphotransferase) domain 1"/>
    <property type="match status" value="1"/>
</dbReference>
<dbReference type="InterPro" id="IPR000719">
    <property type="entry name" value="Prot_kinase_dom"/>
</dbReference>
<evidence type="ECO:0000256" key="9">
    <source>
        <dbReference type="SAM" id="MobiDB-lite"/>
    </source>
</evidence>
<dbReference type="InterPro" id="IPR011009">
    <property type="entry name" value="Kinase-like_dom_sf"/>
</dbReference>
<dbReference type="Proteomes" id="UP001454036">
    <property type="component" value="Unassembled WGS sequence"/>
</dbReference>
<dbReference type="PROSITE" id="PS50011">
    <property type="entry name" value="PROTEIN_KINASE_DOM"/>
    <property type="match status" value="1"/>
</dbReference>
<keyword evidence="13" id="KW-1185">Reference proteome</keyword>
<evidence type="ECO:0000256" key="4">
    <source>
        <dbReference type="ARBA" id="ARBA00022729"/>
    </source>
</evidence>
<organism evidence="12 13">
    <name type="scientific">Lithospermum erythrorhizon</name>
    <name type="common">Purple gromwell</name>
    <name type="synonym">Lithospermum officinale var. erythrorhizon</name>
    <dbReference type="NCBI Taxonomy" id="34254"/>
    <lineage>
        <taxon>Eukaryota</taxon>
        <taxon>Viridiplantae</taxon>
        <taxon>Streptophyta</taxon>
        <taxon>Embryophyta</taxon>
        <taxon>Tracheophyta</taxon>
        <taxon>Spermatophyta</taxon>
        <taxon>Magnoliopsida</taxon>
        <taxon>eudicotyledons</taxon>
        <taxon>Gunneridae</taxon>
        <taxon>Pentapetalae</taxon>
        <taxon>asterids</taxon>
        <taxon>lamiids</taxon>
        <taxon>Boraginales</taxon>
        <taxon>Boraginaceae</taxon>
        <taxon>Boraginoideae</taxon>
        <taxon>Lithospermeae</taxon>
        <taxon>Lithospermum</taxon>
    </lineage>
</organism>
<dbReference type="GO" id="GO:0004672">
    <property type="term" value="F:protein kinase activity"/>
    <property type="evidence" value="ECO:0007669"/>
    <property type="project" value="InterPro"/>
</dbReference>
<keyword evidence="2" id="KW-0433">Leucine-rich repeat</keyword>
<dbReference type="InterPro" id="IPR001611">
    <property type="entry name" value="Leu-rich_rpt"/>
</dbReference>
<keyword evidence="7 10" id="KW-0472">Membrane</keyword>
<keyword evidence="3 10" id="KW-0812">Transmembrane</keyword>
<dbReference type="InterPro" id="IPR001245">
    <property type="entry name" value="Ser-Thr/Tyr_kinase_cat_dom"/>
</dbReference>
<reference evidence="12 13" key="1">
    <citation type="submission" date="2024-01" db="EMBL/GenBank/DDBJ databases">
        <title>The complete chloroplast genome sequence of Lithospermum erythrorhizon: insights into the phylogenetic relationship among Boraginaceae species and the maternal lineages of purple gromwells.</title>
        <authorList>
            <person name="Okada T."/>
            <person name="Watanabe K."/>
        </authorList>
    </citation>
    <scope>NUCLEOTIDE SEQUENCE [LARGE SCALE GENOMIC DNA]</scope>
</reference>
<feature type="transmembrane region" description="Helical" evidence="10">
    <location>
        <begin position="241"/>
        <end position="267"/>
    </location>
</feature>
<dbReference type="Pfam" id="PF08263">
    <property type="entry name" value="LRRNT_2"/>
    <property type="match status" value="1"/>
</dbReference>
<dbReference type="SUPFAM" id="SSF52058">
    <property type="entry name" value="L domain-like"/>
    <property type="match status" value="1"/>
</dbReference>
<dbReference type="EMBL" id="BAABME010013230">
    <property type="protein sequence ID" value="GAA0185944.1"/>
    <property type="molecule type" value="Genomic_DNA"/>
</dbReference>
<evidence type="ECO:0000256" key="10">
    <source>
        <dbReference type="SAM" id="Phobius"/>
    </source>
</evidence>
<evidence type="ECO:0000256" key="1">
    <source>
        <dbReference type="ARBA" id="ARBA00004370"/>
    </source>
</evidence>
<dbReference type="Pfam" id="PF07714">
    <property type="entry name" value="PK_Tyr_Ser-Thr"/>
    <property type="match status" value="1"/>
</dbReference>
<dbReference type="Pfam" id="PF13855">
    <property type="entry name" value="LRR_8"/>
    <property type="match status" value="1"/>
</dbReference>
<keyword evidence="4" id="KW-0732">Signal</keyword>
<comment type="caution">
    <text evidence="12">The sequence shown here is derived from an EMBL/GenBank/DDBJ whole genome shotgun (WGS) entry which is preliminary data.</text>
</comment>
<dbReference type="AlphaFoldDB" id="A0AAV3RZT6"/>
<evidence type="ECO:0000256" key="5">
    <source>
        <dbReference type="ARBA" id="ARBA00022737"/>
    </source>
</evidence>
<dbReference type="PANTHER" id="PTHR48007">
    <property type="entry name" value="LEUCINE-RICH REPEAT RECEPTOR-LIKE PROTEIN KINASE PXC1"/>
    <property type="match status" value="1"/>
</dbReference>
<dbReference type="Gene3D" id="3.80.10.10">
    <property type="entry name" value="Ribonuclease Inhibitor"/>
    <property type="match status" value="1"/>
</dbReference>
<evidence type="ECO:0000313" key="12">
    <source>
        <dbReference type="EMBL" id="GAA0185944.1"/>
    </source>
</evidence>
<sequence length="671" mass="74249">MFVPVNALNVMFSSMNNPSKLDGWKSSGGDPCGESWRGIKCSGQAVTEIDLNNLGLSGSMGYQLGNMKDVTYFDLSMNNLKGDIPFQLPQKLEYIDLSGNELTGGIPWSIAQMSQLKTLKLYQNKLKGQLSEMFSQLSKLKELDLSFNQLSGDLPHNMKDLSSLTVLHLQNNQLTGSIDVLASLPIDDLNVENNRFTGWIPDELKGIKKLKTNGNSWSSGQAPPPPPGQKSRRPSGSGNGYGVHSGIVIAAIVVGVLLVIGIVLGLIAKRKRSSPSHFFDDERISRCSSSTPLHSHELRNDAHIQIDKSFREQMSFDSTDTFAKKASTAVHSKKHKAPSEDYAISFNDNEFTEQANTKRNSTKVSTYSLSELQTLTSNFATSRLIGEGSIGRVYKAKYSDGRVLAVKKIDSSFFQRDKRQMLSDVVSEISKLHHPNIAPLVGYSAEQGQNMLVYEFYLNGSLHEFLHMSDDFSKPLTWNTRVRIALGSARAVEYLHETCSPSCLHKNIKSSNIFLDIELNPCLADCGLARFHQRTSQNLGNGYNAPECTNPSAFTVKSDVYSFGVVMLELLTGRKPYDSTRAKKEQLLVQWASPQLHEIDALDKMVDPALCGLYPPKSLSRFADVIARCIQSEPSFRPPMSEVVQSLVRLVKGSGLSGDDFSSSHRYSFDF</sequence>
<dbReference type="SUPFAM" id="SSF56112">
    <property type="entry name" value="Protein kinase-like (PK-like)"/>
    <property type="match status" value="1"/>
</dbReference>
<dbReference type="FunFam" id="3.30.200.20:FF:000125">
    <property type="entry name" value="Protein STRUBBELIG-RECEPTOR FAMILY 8"/>
    <property type="match status" value="1"/>
</dbReference>
<evidence type="ECO:0000259" key="11">
    <source>
        <dbReference type="PROSITE" id="PS50011"/>
    </source>
</evidence>